<feature type="transmembrane region" description="Helical" evidence="6">
    <location>
        <begin position="167"/>
        <end position="188"/>
    </location>
</feature>
<evidence type="ECO:0000313" key="10">
    <source>
        <dbReference type="Proteomes" id="UP001500729"/>
    </source>
</evidence>
<dbReference type="Pfam" id="PF07690">
    <property type="entry name" value="MFS_1"/>
    <property type="match status" value="1"/>
</dbReference>
<keyword evidence="2" id="KW-1003">Cell membrane</keyword>
<keyword evidence="3 6" id="KW-0812">Transmembrane</keyword>
<dbReference type="SUPFAM" id="SSF103473">
    <property type="entry name" value="MFS general substrate transporter"/>
    <property type="match status" value="1"/>
</dbReference>
<dbReference type="Proteomes" id="UP001500729">
    <property type="component" value="Unassembled WGS sequence"/>
</dbReference>
<evidence type="ECO:0000256" key="3">
    <source>
        <dbReference type="ARBA" id="ARBA00022692"/>
    </source>
</evidence>
<evidence type="ECO:0000313" key="9">
    <source>
        <dbReference type="EMBL" id="GAA0518785.1"/>
    </source>
</evidence>
<evidence type="ECO:0000256" key="1">
    <source>
        <dbReference type="ARBA" id="ARBA00004651"/>
    </source>
</evidence>
<evidence type="ECO:0000256" key="4">
    <source>
        <dbReference type="ARBA" id="ARBA00022989"/>
    </source>
</evidence>
<name>A0ABN1CGQ2_SACER</name>
<keyword evidence="5 6" id="KW-0472">Membrane</keyword>
<evidence type="ECO:0000256" key="2">
    <source>
        <dbReference type="ARBA" id="ARBA00022475"/>
    </source>
</evidence>
<dbReference type="EMBL" id="BAAAGS010000008">
    <property type="protein sequence ID" value="GAA0518785.1"/>
    <property type="molecule type" value="Genomic_DNA"/>
</dbReference>
<dbReference type="InterPro" id="IPR036259">
    <property type="entry name" value="MFS_trans_sf"/>
</dbReference>
<organism evidence="9 10">
    <name type="scientific">Saccharopolyspora erythraea</name>
    <name type="common">Streptomyces erythraeus</name>
    <dbReference type="NCBI Taxonomy" id="1836"/>
    <lineage>
        <taxon>Bacteria</taxon>
        <taxon>Bacillati</taxon>
        <taxon>Actinomycetota</taxon>
        <taxon>Actinomycetes</taxon>
        <taxon>Pseudonocardiales</taxon>
        <taxon>Pseudonocardiaceae</taxon>
        <taxon>Saccharopolyspora</taxon>
    </lineage>
</organism>
<comment type="subcellular location">
    <subcellularLocation>
        <location evidence="1">Cell membrane</location>
        <topology evidence="1">Multi-pass membrane protein</topology>
    </subcellularLocation>
</comment>
<feature type="transmembrane region" description="Helical" evidence="6">
    <location>
        <begin position="194"/>
        <end position="214"/>
    </location>
</feature>
<comment type="caution">
    <text evidence="9">The sequence shown here is derived from an EMBL/GenBank/DDBJ whole genome shotgun (WGS) entry which is preliminary data.</text>
</comment>
<feature type="transmembrane region" description="Helical" evidence="6">
    <location>
        <begin position="106"/>
        <end position="126"/>
    </location>
</feature>
<feature type="transmembrane region" description="Helical" evidence="6">
    <location>
        <begin position="132"/>
        <end position="155"/>
    </location>
</feature>
<dbReference type="RefSeq" id="WP_009942599.1">
    <property type="nucleotide sequence ID" value="NZ_BAAAGS010000008.1"/>
</dbReference>
<gene>
    <name evidence="9" type="ORF">GCM10009533_17400</name>
</gene>
<dbReference type="InterPro" id="IPR050189">
    <property type="entry name" value="MFS_Efflux_Transporters"/>
</dbReference>
<dbReference type="InterPro" id="IPR011701">
    <property type="entry name" value="MFS"/>
</dbReference>
<evidence type="ECO:0000256" key="7">
    <source>
        <dbReference type="SAM" id="SignalP"/>
    </source>
</evidence>
<keyword evidence="7" id="KW-0732">Signal</keyword>
<dbReference type="PANTHER" id="PTHR43124:SF3">
    <property type="entry name" value="CHLORAMPHENICOL EFFLUX PUMP RV0191"/>
    <property type="match status" value="1"/>
</dbReference>
<feature type="chain" id="PRO_5046295845" description="Major facilitator superfamily (MFS) profile domain-containing protein" evidence="7">
    <location>
        <begin position="19"/>
        <end position="216"/>
    </location>
</feature>
<evidence type="ECO:0000259" key="8">
    <source>
        <dbReference type="PROSITE" id="PS50850"/>
    </source>
</evidence>
<proteinExistence type="predicted"/>
<evidence type="ECO:0000256" key="5">
    <source>
        <dbReference type="ARBA" id="ARBA00023136"/>
    </source>
</evidence>
<evidence type="ECO:0000256" key="6">
    <source>
        <dbReference type="SAM" id="Phobius"/>
    </source>
</evidence>
<sequence>MFVFAAVLGVLAALTVPAVPGAARAPAGQGTSRAPVGRFGALLLIAISGGLGSAAANALGAFVTTTAVHVGFSPAAAGLVLALGSVAGLTIRLLAGVAADRWNPDLLRVVTAMLLVGSVGYGLMALGTPPLLLAGVAFGFGAGWAWPGLLNFAVARIAPDRVARATSFSQSGVYFGGSAGPLLFGFIAEQAGLTAAWLAAGSAAIVAAVLLLFVKR</sequence>
<feature type="signal peptide" evidence="7">
    <location>
        <begin position="1"/>
        <end position="18"/>
    </location>
</feature>
<keyword evidence="4 6" id="KW-1133">Transmembrane helix</keyword>
<dbReference type="PANTHER" id="PTHR43124">
    <property type="entry name" value="PURINE EFFLUX PUMP PBUE"/>
    <property type="match status" value="1"/>
</dbReference>
<feature type="transmembrane region" description="Helical" evidence="6">
    <location>
        <begin position="75"/>
        <end position="94"/>
    </location>
</feature>
<dbReference type="InterPro" id="IPR020846">
    <property type="entry name" value="MFS_dom"/>
</dbReference>
<reference evidence="9 10" key="1">
    <citation type="journal article" date="2019" name="Int. J. Syst. Evol. Microbiol.">
        <title>The Global Catalogue of Microorganisms (GCM) 10K type strain sequencing project: providing services to taxonomists for standard genome sequencing and annotation.</title>
        <authorList>
            <consortium name="The Broad Institute Genomics Platform"/>
            <consortium name="The Broad Institute Genome Sequencing Center for Infectious Disease"/>
            <person name="Wu L."/>
            <person name="Ma J."/>
        </authorList>
    </citation>
    <scope>NUCLEOTIDE SEQUENCE [LARGE SCALE GENOMIC DNA]</scope>
    <source>
        <strain evidence="9 10">JCM 10303</strain>
    </source>
</reference>
<feature type="domain" description="Major facilitator superfamily (MFS) profile" evidence="8">
    <location>
        <begin position="41"/>
        <end position="216"/>
    </location>
</feature>
<dbReference type="PROSITE" id="PS50850">
    <property type="entry name" value="MFS"/>
    <property type="match status" value="1"/>
</dbReference>
<protein>
    <recommendedName>
        <fullName evidence="8">Major facilitator superfamily (MFS) profile domain-containing protein</fullName>
    </recommendedName>
</protein>
<dbReference type="Gene3D" id="1.20.1250.20">
    <property type="entry name" value="MFS general substrate transporter like domains"/>
    <property type="match status" value="1"/>
</dbReference>
<keyword evidence="10" id="KW-1185">Reference proteome</keyword>
<accession>A0ABN1CGQ2</accession>